<dbReference type="InterPro" id="IPR039538">
    <property type="entry name" value="BetI_C"/>
</dbReference>
<proteinExistence type="predicted"/>
<dbReference type="OrthoDB" id="9816296at2"/>
<evidence type="ECO:0000256" key="4">
    <source>
        <dbReference type="ARBA" id="ARBA00023163"/>
    </source>
</evidence>
<reference evidence="7 8" key="2">
    <citation type="journal article" date="2016" name="J. Biotechnol.">
        <title>Complete genome sequence of Arthrobacter alpinus ERGS4:06, a yellow pigmented bacterium tolerant to cold and radiations isolated from Sikkim Himalaya.</title>
        <authorList>
            <person name="Kumar R."/>
            <person name="Singh D."/>
            <person name="Swarnkar M.K."/>
            <person name="Singh A.K."/>
            <person name="Kumar S."/>
        </authorList>
    </citation>
    <scope>NUCLEOTIDE SEQUENCE [LARGE SCALE GENOMIC DNA]</scope>
    <source>
        <strain evidence="7 8">ERGS4:06</strain>
    </source>
</reference>
<reference evidence="8" key="1">
    <citation type="submission" date="2015-11" db="EMBL/GenBank/DDBJ databases">
        <authorList>
            <person name="Kumar R."/>
            <person name="Singh D."/>
            <person name="Swarnkar M.K."/>
            <person name="Singh A.K."/>
            <person name="Kumar S."/>
        </authorList>
    </citation>
    <scope>NUCLEOTIDE SEQUENCE [LARGE SCALE GENOMIC DNA]</scope>
    <source>
        <strain evidence="8">ERGS4:06</strain>
    </source>
</reference>
<dbReference type="RefSeq" id="WP_062287471.1">
    <property type="nucleotide sequence ID" value="NZ_CP013200.1"/>
</dbReference>
<evidence type="ECO:0000256" key="1">
    <source>
        <dbReference type="ARBA" id="ARBA00022491"/>
    </source>
</evidence>
<evidence type="ECO:0000256" key="3">
    <source>
        <dbReference type="ARBA" id="ARBA00023125"/>
    </source>
</evidence>
<gene>
    <name evidence="7" type="ORF">AS189_08430</name>
</gene>
<protein>
    <recommendedName>
        <fullName evidence="6">HTH tetR-type domain-containing protein</fullName>
    </recommendedName>
</protein>
<dbReference type="SUPFAM" id="SSF48498">
    <property type="entry name" value="Tetracyclin repressor-like, C-terminal domain"/>
    <property type="match status" value="1"/>
</dbReference>
<keyword evidence="3 5" id="KW-0238">DNA-binding</keyword>
<evidence type="ECO:0000313" key="8">
    <source>
        <dbReference type="Proteomes" id="UP000059574"/>
    </source>
</evidence>
<dbReference type="InterPro" id="IPR001647">
    <property type="entry name" value="HTH_TetR"/>
</dbReference>
<dbReference type="Gene3D" id="1.10.357.10">
    <property type="entry name" value="Tetracycline Repressor, domain 2"/>
    <property type="match status" value="1"/>
</dbReference>
<dbReference type="Pfam" id="PF00440">
    <property type="entry name" value="TetR_N"/>
    <property type="match status" value="1"/>
</dbReference>
<feature type="DNA-binding region" description="H-T-H motif" evidence="5">
    <location>
        <begin position="30"/>
        <end position="49"/>
    </location>
</feature>
<dbReference type="GO" id="GO:0003677">
    <property type="term" value="F:DNA binding"/>
    <property type="evidence" value="ECO:0007669"/>
    <property type="project" value="UniProtKB-UniRule"/>
</dbReference>
<dbReference type="InterPro" id="IPR036271">
    <property type="entry name" value="Tet_transcr_reg_TetR-rel_C_sf"/>
</dbReference>
<dbReference type="Proteomes" id="UP000059574">
    <property type="component" value="Chromosome"/>
</dbReference>
<sequence length="201" mass="22213">MTGTKGELRREALLEAAEHVLVTAGNANATMRNFAAASNVRIGHLQHYFPTRSDLMQALLDRVLQRSLTWMRESTGVDLERDSHARITREESGQIASSLMQQQNDPTTVRLYVEIWAMAASDDAIAAVLRDFYSQYAEYVQLIVKRAQPEMETATQQARANSLVALFEGAALVSAGFAGLRSPGTDNELWVPSNISFTGHD</sequence>
<evidence type="ECO:0000256" key="2">
    <source>
        <dbReference type="ARBA" id="ARBA00023015"/>
    </source>
</evidence>
<evidence type="ECO:0000256" key="5">
    <source>
        <dbReference type="PROSITE-ProRule" id="PRU00335"/>
    </source>
</evidence>
<evidence type="ECO:0000313" key="7">
    <source>
        <dbReference type="EMBL" id="ALO66511.1"/>
    </source>
</evidence>
<dbReference type="InterPro" id="IPR009057">
    <property type="entry name" value="Homeodomain-like_sf"/>
</dbReference>
<feature type="domain" description="HTH tetR-type" evidence="6">
    <location>
        <begin position="7"/>
        <end position="67"/>
    </location>
</feature>
<dbReference type="PROSITE" id="PS50977">
    <property type="entry name" value="HTH_TETR_2"/>
    <property type="match status" value="1"/>
</dbReference>
<name>A0A0S2LYI9_9MICC</name>
<dbReference type="SUPFAM" id="SSF46689">
    <property type="entry name" value="Homeodomain-like"/>
    <property type="match status" value="1"/>
</dbReference>
<dbReference type="Pfam" id="PF13977">
    <property type="entry name" value="TetR_C_6"/>
    <property type="match status" value="1"/>
</dbReference>
<organism evidence="7 8">
    <name type="scientific">Arthrobacter alpinus</name>
    <dbReference type="NCBI Taxonomy" id="656366"/>
    <lineage>
        <taxon>Bacteria</taxon>
        <taxon>Bacillati</taxon>
        <taxon>Actinomycetota</taxon>
        <taxon>Actinomycetes</taxon>
        <taxon>Micrococcales</taxon>
        <taxon>Micrococcaceae</taxon>
        <taxon>Arthrobacter</taxon>
    </lineage>
</organism>
<keyword evidence="2" id="KW-0805">Transcription regulation</keyword>
<keyword evidence="4" id="KW-0804">Transcription</keyword>
<dbReference type="AlphaFoldDB" id="A0A0S2LYI9"/>
<evidence type="ECO:0000259" key="6">
    <source>
        <dbReference type="PROSITE" id="PS50977"/>
    </source>
</evidence>
<accession>A0A0S2LYI9</accession>
<keyword evidence="1" id="KW-0678">Repressor</keyword>
<dbReference type="EMBL" id="CP013200">
    <property type="protein sequence ID" value="ALO66511.1"/>
    <property type="molecule type" value="Genomic_DNA"/>
</dbReference>